<gene>
    <name evidence="2" type="ORF">EZ315_08895</name>
</gene>
<keyword evidence="3" id="KW-1185">Reference proteome</keyword>
<comment type="caution">
    <text evidence="2">The sequence shown here is derived from an EMBL/GenBank/DDBJ whole genome shotgun (WGS) entry which is preliminary data.</text>
</comment>
<accession>A0A4Z0VC53</accession>
<evidence type="ECO:0000313" key="2">
    <source>
        <dbReference type="EMBL" id="TGG40772.1"/>
    </source>
</evidence>
<name>A0A4Z0VC53_9BACT</name>
<keyword evidence="1" id="KW-0812">Transmembrane</keyword>
<organism evidence="2 3">
    <name type="scientific">Duncaniella freteri</name>
    <dbReference type="NCBI Taxonomy" id="2530391"/>
    <lineage>
        <taxon>Bacteria</taxon>
        <taxon>Pseudomonadati</taxon>
        <taxon>Bacteroidota</taxon>
        <taxon>Bacteroidia</taxon>
        <taxon>Bacteroidales</taxon>
        <taxon>Muribaculaceae</taxon>
        <taxon>Duncaniella</taxon>
    </lineage>
</organism>
<feature type="transmembrane region" description="Helical" evidence="1">
    <location>
        <begin position="28"/>
        <end position="45"/>
    </location>
</feature>
<evidence type="ECO:0000256" key="1">
    <source>
        <dbReference type="SAM" id="Phobius"/>
    </source>
</evidence>
<proteinExistence type="predicted"/>
<protein>
    <submittedName>
        <fullName evidence="2">Uncharacterized protein</fullName>
    </submittedName>
</protein>
<reference evidence="2 3" key="1">
    <citation type="submission" date="2019-02" db="EMBL/GenBank/DDBJ databases">
        <title>Isolation and identification of novel species under the genus Muribaculum.</title>
        <authorList>
            <person name="Miyake S."/>
            <person name="Ding Y."/>
            <person name="Low A."/>
            <person name="Soh M."/>
            <person name="Seedorf H."/>
        </authorList>
    </citation>
    <scope>NUCLEOTIDE SEQUENCE [LARGE SCALE GENOMIC DNA]</scope>
    <source>
        <strain evidence="2 3">TLL-A3</strain>
    </source>
</reference>
<evidence type="ECO:0000313" key="3">
    <source>
        <dbReference type="Proteomes" id="UP000297635"/>
    </source>
</evidence>
<keyword evidence="1" id="KW-1133">Transmembrane helix</keyword>
<dbReference type="RefSeq" id="WP_135471740.1">
    <property type="nucleotide sequence ID" value="NZ_SJSA01000001.1"/>
</dbReference>
<dbReference type="AlphaFoldDB" id="A0A4Z0VC53"/>
<sequence length="71" mass="7970">MTQNNRHIRNTSFTPSPAHTALRRLTKVVGIILGMIIGIVLWVVVKPMIRGIGWLISILTLIAMIYVVLTF</sequence>
<feature type="transmembrane region" description="Helical" evidence="1">
    <location>
        <begin position="51"/>
        <end position="69"/>
    </location>
</feature>
<dbReference type="EMBL" id="SJSA01000001">
    <property type="protein sequence ID" value="TGG40772.1"/>
    <property type="molecule type" value="Genomic_DNA"/>
</dbReference>
<dbReference type="GeneID" id="82149905"/>
<dbReference type="Proteomes" id="UP000297635">
    <property type="component" value="Unassembled WGS sequence"/>
</dbReference>
<keyword evidence="1" id="KW-0472">Membrane</keyword>